<keyword evidence="3" id="KW-0804">Transcription</keyword>
<dbReference type="PRINTS" id="PR00033">
    <property type="entry name" value="HTHASNC"/>
</dbReference>
<keyword evidence="1" id="KW-0805">Transcription regulation</keyword>
<dbReference type="SUPFAM" id="SSF54909">
    <property type="entry name" value="Dimeric alpha+beta barrel"/>
    <property type="match status" value="1"/>
</dbReference>
<proteinExistence type="predicted"/>
<dbReference type="InterPro" id="IPR019887">
    <property type="entry name" value="Tscrpt_reg_AsnC/Lrp_C"/>
</dbReference>
<evidence type="ECO:0000313" key="7">
    <source>
        <dbReference type="Proteomes" id="UP000240608"/>
    </source>
</evidence>
<dbReference type="GO" id="GO:0043200">
    <property type="term" value="P:response to amino acid"/>
    <property type="evidence" value="ECO:0007669"/>
    <property type="project" value="TreeGrafter"/>
</dbReference>
<dbReference type="EMBL" id="BMEC01000011">
    <property type="protein sequence ID" value="GGC45526.1"/>
    <property type="molecule type" value="Genomic_DNA"/>
</dbReference>
<evidence type="ECO:0000256" key="3">
    <source>
        <dbReference type="ARBA" id="ARBA00023163"/>
    </source>
</evidence>
<comment type="caution">
    <text evidence="6">The sequence shown here is derived from an EMBL/GenBank/DDBJ whole genome shotgun (WGS) entry which is preliminary data.</text>
</comment>
<dbReference type="Pfam" id="PF13404">
    <property type="entry name" value="HTH_AsnC-type"/>
    <property type="match status" value="1"/>
</dbReference>
<reference evidence="6 7" key="2">
    <citation type="submission" date="2018-03" db="EMBL/GenBank/DDBJ databases">
        <title>Cross-interface Injection: A General Nanoliter Liquid Handling Method Applied to Single Cells Genome Amplification Automated Nanoliter Liquid Handling Applied to Single Cell Multiple Displacement Amplification.</title>
        <authorList>
            <person name="Yun J."/>
            <person name="Xu P."/>
            <person name="Xu J."/>
            <person name="Dai X."/>
            <person name="Wang Y."/>
            <person name="Zheng X."/>
            <person name="Cao C."/>
            <person name="Yi Q."/>
            <person name="Zhu Y."/>
            <person name="Wang L."/>
            <person name="Dong Z."/>
            <person name="Huang Y."/>
            <person name="Huang L."/>
            <person name="Du W."/>
        </authorList>
    </citation>
    <scope>NUCLEOTIDE SEQUENCE [LARGE SCALE GENOMIC DNA]</scope>
    <source>
        <strain evidence="6 7">Z-D1-2</strain>
    </source>
</reference>
<dbReference type="RefSeq" id="WP_188465755.1">
    <property type="nucleotide sequence ID" value="NZ_BAABHU010000011.1"/>
</dbReference>
<dbReference type="Gene3D" id="1.10.10.10">
    <property type="entry name" value="Winged helix-like DNA-binding domain superfamily/Winged helix DNA-binding domain"/>
    <property type="match status" value="1"/>
</dbReference>
<dbReference type="GO" id="GO:0043565">
    <property type="term" value="F:sequence-specific DNA binding"/>
    <property type="evidence" value="ECO:0007669"/>
    <property type="project" value="InterPro"/>
</dbReference>
<dbReference type="InterPro" id="IPR011008">
    <property type="entry name" value="Dimeric_a/b-barrel"/>
</dbReference>
<dbReference type="Gene3D" id="3.30.70.920">
    <property type="match status" value="1"/>
</dbReference>
<keyword evidence="8" id="KW-1185">Reference proteome</keyword>
<dbReference type="EMBL" id="PYVU01000150">
    <property type="protein sequence ID" value="PTB93841.1"/>
    <property type="molecule type" value="Genomic_DNA"/>
</dbReference>
<dbReference type="SUPFAM" id="SSF46785">
    <property type="entry name" value="Winged helix' DNA-binding domain"/>
    <property type="match status" value="1"/>
</dbReference>
<dbReference type="PANTHER" id="PTHR30154:SF34">
    <property type="entry name" value="TRANSCRIPTIONAL REGULATOR AZLB"/>
    <property type="match status" value="1"/>
</dbReference>
<dbReference type="InterPro" id="IPR000485">
    <property type="entry name" value="AsnC-type_HTH_dom"/>
</dbReference>
<dbReference type="InterPro" id="IPR036390">
    <property type="entry name" value="WH_DNA-bd_sf"/>
</dbReference>
<dbReference type="PANTHER" id="PTHR30154">
    <property type="entry name" value="LEUCINE-RESPONSIVE REGULATORY PROTEIN"/>
    <property type="match status" value="1"/>
</dbReference>
<evidence type="ECO:0000313" key="5">
    <source>
        <dbReference type="EMBL" id="GGC45526.1"/>
    </source>
</evidence>
<gene>
    <name evidence="6" type="ORF">C9994_12665</name>
    <name evidence="5" type="ORF">GCM10011506_33930</name>
</gene>
<reference evidence="5" key="4">
    <citation type="submission" date="2024-05" db="EMBL/GenBank/DDBJ databases">
        <authorList>
            <person name="Sun Q."/>
            <person name="Zhou Y."/>
        </authorList>
    </citation>
    <scope>NUCLEOTIDE SEQUENCE</scope>
    <source>
        <strain evidence="5">CGMCC 1.10832</strain>
    </source>
</reference>
<evidence type="ECO:0000256" key="1">
    <source>
        <dbReference type="ARBA" id="ARBA00023015"/>
    </source>
</evidence>
<evidence type="ECO:0000256" key="2">
    <source>
        <dbReference type="ARBA" id="ARBA00023125"/>
    </source>
</evidence>
<dbReference type="Proteomes" id="UP000636010">
    <property type="component" value="Unassembled WGS sequence"/>
</dbReference>
<reference evidence="5" key="1">
    <citation type="journal article" date="2014" name="Int. J. Syst. Evol. Microbiol.">
        <title>Complete genome of a new Firmicutes species belonging to the dominant human colonic microbiota ('Ruminococcus bicirculans') reveals two chromosomes and a selective capacity to utilize plant glucans.</title>
        <authorList>
            <consortium name="NISC Comparative Sequencing Program"/>
            <person name="Wegmann U."/>
            <person name="Louis P."/>
            <person name="Goesmann A."/>
            <person name="Henrissat B."/>
            <person name="Duncan S.H."/>
            <person name="Flint H.J."/>
        </authorList>
    </citation>
    <scope>NUCLEOTIDE SEQUENCE</scope>
    <source>
        <strain evidence="5">CGMCC 1.10832</strain>
    </source>
</reference>
<dbReference type="SMART" id="SM00344">
    <property type="entry name" value="HTH_ASNC"/>
    <property type="match status" value="1"/>
</dbReference>
<dbReference type="PROSITE" id="PS50956">
    <property type="entry name" value="HTH_ASNC_2"/>
    <property type="match status" value="1"/>
</dbReference>
<dbReference type="InterPro" id="IPR019888">
    <property type="entry name" value="Tscrpt_reg_AsnC-like"/>
</dbReference>
<accession>A0A2T4DJ30</accession>
<feature type="domain" description="HTH asnC-type" evidence="4">
    <location>
        <begin position="12"/>
        <end position="73"/>
    </location>
</feature>
<evidence type="ECO:0000259" key="4">
    <source>
        <dbReference type="PROSITE" id="PS50956"/>
    </source>
</evidence>
<sequence length="165" mass="18811">MIETENPSSIRLDSIDINIIRQLQNNAKITNKDLASQLELTTTPIYERVKRLEKLKVIETYVALINPVKVGKGLMALCMVRLEKHTKEKLAAFEKHVANIPEVVECYHLAGQYDYHLKILVRDMNAFQHFIVNKLSTNENLANVQSSFVMSRITDTTAVPLTEES</sequence>
<organism evidence="6 7">
    <name type="scientific">Marivirga lumbricoides</name>
    <dbReference type="NCBI Taxonomy" id="1046115"/>
    <lineage>
        <taxon>Bacteria</taxon>
        <taxon>Pseudomonadati</taxon>
        <taxon>Bacteroidota</taxon>
        <taxon>Cytophagia</taxon>
        <taxon>Cytophagales</taxon>
        <taxon>Marivirgaceae</taxon>
        <taxon>Marivirga</taxon>
    </lineage>
</organism>
<dbReference type="Pfam" id="PF01037">
    <property type="entry name" value="AsnC_trans_reg"/>
    <property type="match status" value="1"/>
</dbReference>
<keyword evidence="2" id="KW-0238">DNA-binding</keyword>
<dbReference type="AlphaFoldDB" id="A0A2T4DJ30"/>
<dbReference type="Proteomes" id="UP000240608">
    <property type="component" value="Unassembled WGS sequence"/>
</dbReference>
<name>A0A2T4DJ30_9BACT</name>
<dbReference type="GO" id="GO:0005829">
    <property type="term" value="C:cytosol"/>
    <property type="evidence" value="ECO:0007669"/>
    <property type="project" value="TreeGrafter"/>
</dbReference>
<dbReference type="InterPro" id="IPR036388">
    <property type="entry name" value="WH-like_DNA-bd_sf"/>
</dbReference>
<evidence type="ECO:0000313" key="6">
    <source>
        <dbReference type="EMBL" id="PTB93841.1"/>
    </source>
</evidence>
<reference evidence="8" key="3">
    <citation type="journal article" date="2019" name="Int. J. Syst. Evol. Microbiol.">
        <title>The Global Catalogue of Microorganisms (GCM) 10K type strain sequencing project: providing services to taxonomists for standard genome sequencing and annotation.</title>
        <authorList>
            <consortium name="The Broad Institute Genomics Platform"/>
            <consortium name="The Broad Institute Genome Sequencing Center for Infectious Disease"/>
            <person name="Wu L."/>
            <person name="Ma J."/>
        </authorList>
    </citation>
    <scope>NUCLEOTIDE SEQUENCE [LARGE SCALE GENOMIC DNA]</scope>
    <source>
        <strain evidence="8">CGMCC 1.10832</strain>
    </source>
</reference>
<evidence type="ECO:0000313" key="8">
    <source>
        <dbReference type="Proteomes" id="UP000636010"/>
    </source>
</evidence>
<protein>
    <submittedName>
        <fullName evidence="6">AsnC family transcriptional regulator</fullName>
    </submittedName>
</protein>